<organism evidence="1 2">
    <name type="scientific">Iphiclides podalirius</name>
    <name type="common">scarce swallowtail</name>
    <dbReference type="NCBI Taxonomy" id="110791"/>
    <lineage>
        <taxon>Eukaryota</taxon>
        <taxon>Metazoa</taxon>
        <taxon>Ecdysozoa</taxon>
        <taxon>Arthropoda</taxon>
        <taxon>Hexapoda</taxon>
        <taxon>Insecta</taxon>
        <taxon>Pterygota</taxon>
        <taxon>Neoptera</taxon>
        <taxon>Endopterygota</taxon>
        <taxon>Lepidoptera</taxon>
        <taxon>Glossata</taxon>
        <taxon>Ditrysia</taxon>
        <taxon>Papilionoidea</taxon>
        <taxon>Papilionidae</taxon>
        <taxon>Papilioninae</taxon>
        <taxon>Iphiclides</taxon>
    </lineage>
</organism>
<dbReference type="EMBL" id="OW152822">
    <property type="protein sequence ID" value="CAH2038075.1"/>
    <property type="molecule type" value="Genomic_DNA"/>
</dbReference>
<keyword evidence="2" id="KW-1185">Reference proteome</keyword>
<protein>
    <submittedName>
        <fullName evidence="1">Uncharacterized protein</fullName>
    </submittedName>
</protein>
<evidence type="ECO:0000313" key="2">
    <source>
        <dbReference type="Proteomes" id="UP000837857"/>
    </source>
</evidence>
<evidence type="ECO:0000313" key="1">
    <source>
        <dbReference type="EMBL" id="CAH2038075.1"/>
    </source>
</evidence>
<accession>A0ABN8HSN3</accession>
<proteinExistence type="predicted"/>
<name>A0ABN8HSN3_9NEOP</name>
<sequence>MQHEQLLRGSTSSYHMFPSGNGPVTFPAEATTVAVKMWSAGHNVKSRQGRLVRSSDSCWELMFRAGD</sequence>
<feature type="non-terminal residue" evidence="1">
    <location>
        <position position="67"/>
    </location>
</feature>
<reference evidence="1" key="1">
    <citation type="submission" date="2022-03" db="EMBL/GenBank/DDBJ databases">
        <authorList>
            <person name="Martin H S."/>
        </authorList>
    </citation>
    <scope>NUCLEOTIDE SEQUENCE</scope>
</reference>
<gene>
    <name evidence="1" type="ORF">IPOD504_LOCUS1446</name>
</gene>
<dbReference type="Proteomes" id="UP000837857">
    <property type="component" value="Chromosome 10"/>
</dbReference>